<dbReference type="Pfam" id="PF06203">
    <property type="entry name" value="CCT"/>
    <property type="match status" value="1"/>
</dbReference>
<reference evidence="5" key="1">
    <citation type="submission" date="2021-01" db="EMBL/GenBank/DDBJ databases">
        <authorList>
            <person name="Corre E."/>
            <person name="Pelletier E."/>
            <person name="Niang G."/>
            <person name="Scheremetjew M."/>
            <person name="Finn R."/>
            <person name="Kale V."/>
            <person name="Holt S."/>
            <person name="Cochrane G."/>
            <person name="Meng A."/>
            <person name="Brown T."/>
            <person name="Cohen L."/>
        </authorList>
    </citation>
    <scope>NUCLEOTIDE SEQUENCE</scope>
    <source>
        <strain evidence="5">CCMP3107</strain>
    </source>
</reference>
<sequence>MYLPSPFNQSRNPPSTSIKEENQPPQNGHSGGIHRPTESKPAASSAIAASFMPNLSGASSEQPIRDPSPRHTRRESVDLINDFLKHPPRRRVMQANSPSPPPRLRRASTRALSFDILHTLFDPPTEPATPPTAKKPKVDRPCQVEQATTQTPSPTPWAPAPLQHTLPAGLGINLVALPPRHFTAASAPRDAAGRRLFSDEELRAPRPGAPAPALGGCSAGGHVGIYTPAERRERLARFHAKRQRRVWRKKIKYDCRKKLAESRPRVKGRFVRRGEGGDDAAAAGASPVGGGTSFPPSPSTGCVPVALLPAPVLPVPPPATLLGAERLGRGFLPAELASPALSTFGYQPASFLQQQAATAM</sequence>
<dbReference type="InterPro" id="IPR010402">
    <property type="entry name" value="CCT_domain"/>
</dbReference>
<accession>A0A7S3UTQ9</accession>
<evidence type="ECO:0000259" key="4">
    <source>
        <dbReference type="PROSITE" id="PS51017"/>
    </source>
</evidence>
<feature type="region of interest" description="Disordered" evidence="3">
    <location>
        <begin position="268"/>
        <end position="296"/>
    </location>
</feature>
<dbReference type="GO" id="GO:0005634">
    <property type="term" value="C:nucleus"/>
    <property type="evidence" value="ECO:0007669"/>
    <property type="project" value="UniProtKB-SubCell"/>
</dbReference>
<keyword evidence="2" id="KW-0539">Nucleus</keyword>
<feature type="domain" description="CCT" evidence="4">
    <location>
        <begin position="231"/>
        <end position="273"/>
    </location>
</feature>
<feature type="region of interest" description="Disordered" evidence="3">
    <location>
        <begin position="121"/>
        <end position="157"/>
    </location>
</feature>
<evidence type="ECO:0000256" key="1">
    <source>
        <dbReference type="ARBA" id="ARBA00004123"/>
    </source>
</evidence>
<dbReference type="PROSITE" id="PS51017">
    <property type="entry name" value="CCT"/>
    <property type="match status" value="1"/>
</dbReference>
<gene>
    <name evidence="5" type="ORF">HAKA00212_LOCUS3594</name>
</gene>
<name>A0A7S3UTQ9_HETAK</name>
<dbReference type="PANTHER" id="PTHR31319">
    <property type="entry name" value="ZINC FINGER PROTEIN CONSTANS-LIKE 4"/>
    <property type="match status" value="1"/>
</dbReference>
<dbReference type="InterPro" id="IPR045281">
    <property type="entry name" value="CONSTANS-like"/>
</dbReference>
<proteinExistence type="predicted"/>
<protein>
    <recommendedName>
        <fullName evidence="4">CCT domain-containing protein</fullName>
    </recommendedName>
</protein>
<dbReference type="AlphaFoldDB" id="A0A7S3UTQ9"/>
<dbReference type="PANTHER" id="PTHR31319:SF77">
    <property type="entry name" value="ZINC FINGER PROTEIN CONSTANS-LIKE 4"/>
    <property type="match status" value="1"/>
</dbReference>
<feature type="compositionally biased region" description="Polar residues" evidence="3">
    <location>
        <begin position="1"/>
        <end position="28"/>
    </location>
</feature>
<feature type="compositionally biased region" description="Basic and acidic residues" evidence="3">
    <location>
        <begin position="63"/>
        <end position="77"/>
    </location>
</feature>
<organism evidence="5">
    <name type="scientific">Heterosigma akashiwo</name>
    <name type="common">Chromophytic alga</name>
    <name type="synonym">Heterosigma carterae</name>
    <dbReference type="NCBI Taxonomy" id="2829"/>
    <lineage>
        <taxon>Eukaryota</taxon>
        <taxon>Sar</taxon>
        <taxon>Stramenopiles</taxon>
        <taxon>Ochrophyta</taxon>
        <taxon>Raphidophyceae</taxon>
        <taxon>Chattonellales</taxon>
        <taxon>Chattonellaceae</taxon>
        <taxon>Heterosigma</taxon>
    </lineage>
</organism>
<evidence type="ECO:0000256" key="2">
    <source>
        <dbReference type="ARBA" id="ARBA00023242"/>
    </source>
</evidence>
<evidence type="ECO:0000313" key="5">
    <source>
        <dbReference type="EMBL" id="CAE0624927.1"/>
    </source>
</evidence>
<comment type="subcellular location">
    <subcellularLocation>
        <location evidence="1">Nucleus</location>
    </subcellularLocation>
</comment>
<feature type="region of interest" description="Disordered" evidence="3">
    <location>
        <begin position="1"/>
        <end position="105"/>
    </location>
</feature>
<evidence type="ECO:0000256" key="3">
    <source>
        <dbReference type="SAM" id="MobiDB-lite"/>
    </source>
</evidence>
<dbReference type="EMBL" id="HBIU01008873">
    <property type="protein sequence ID" value="CAE0624927.1"/>
    <property type="molecule type" value="Transcribed_RNA"/>
</dbReference>